<dbReference type="Pfam" id="PF01170">
    <property type="entry name" value="UPF0020"/>
    <property type="match status" value="1"/>
</dbReference>
<feature type="compositionally biased region" description="Low complexity" evidence="4">
    <location>
        <begin position="31"/>
        <end position="41"/>
    </location>
</feature>
<dbReference type="RefSeq" id="WP_125095059.1">
    <property type="nucleotide sequence ID" value="NZ_RRUE01000001.1"/>
</dbReference>
<feature type="region of interest" description="Disordered" evidence="4">
    <location>
        <begin position="362"/>
        <end position="394"/>
    </location>
</feature>
<dbReference type="InterPro" id="IPR029063">
    <property type="entry name" value="SAM-dependent_MTases_sf"/>
</dbReference>
<evidence type="ECO:0000256" key="3">
    <source>
        <dbReference type="PROSITE-ProRule" id="PRU00529"/>
    </source>
</evidence>
<dbReference type="CDD" id="cd11715">
    <property type="entry name" value="THUMP_AdoMetMT"/>
    <property type="match status" value="1"/>
</dbReference>
<reference evidence="6 7" key="1">
    <citation type="submission" date="2018-11" db="EMBL/GenBank/DDBJ databases">
        <title>Genome sequencing of Lautropia sp. KCOM 2505 (= ChDC F240).</title>
        <authorList>
            <person name="Kook J.-K."/>
            <person name="Park S.-N."/>
            <person name="Lim Y.K."/>
        </authorList>
    </citation>
    <scope>NUCLEOTIDE SEQUENCE [LARGE SCALE GENOMIC DNA]</scope>
    <source>
        <strain evidence="6 7">KCOM 2505</strain>
    </source>
</reference>
<keyword evidence="2 6" id="KW-0808">Transferase</keyword>
<dbReference type="GO" id="GO:0003723">
    <property type="term" value="F:RNA binding"/>
    <property type="evidence" value="ECO:0007669"/>
    <property type="project" value="UniProtKB-UniRule"/>
</dbReference>
<dbReference type="GO" id="GO:0008990">
    <property type="term" value="F:rRNA (guanine-N2-)-methyltransferase activity"/>
    <property type="evidence" value="ECO:0007669"/>
    <property type="project" value="TreeGrafter"/>
</dbReference>
<dbReference type="PROSITE" id="PS01261">
    <property type="entry name" value="UPF0020"/>
    <property type="match status" value="1"/>
</dbReference>
<accession>A0A426FSM2</accession>
<organism evidence="6 7">
    <name type="scientific">Lautropia dentalis</name>
    <dbReference type="NCBI Taxonomy" id="2490857"/>
    <lineage>
        <taxon>Bacteria</taxon>
        <taxon>Pseudomonadati</taxon>
        <taxon>Pseudomonadota</taxon>
        <taxon>Betaproteobacteria</taxon>
        <taxon>Burkholderiales</taxon>
        <taxon>Burkholderiaceae</taxon>
        <taxon>Lautropia</taxon>
    </lineage>
</organism>
<dbReference type="InterPro" id="IPR054170">
    <property type="entry name" value="RlmL_1st"/>
</dbReference>
<sequence length="465" mass="51237">MINLRPVKRTTDTTPAKADTPRQAKPVSPEQQPGRPASAQRPARRPITDGADATPISPGAGIFSYFCPCPRGLEEVLARELQALGARHITPAAGGVGCRGDLRLAYRINLEARLPSRVLLRLLDAPCTSEHALYRLCHALPWEDWFDARKTLRVDVVAHRSPLRSLNFATLRIKDAIVDRFRDQSGQRPSVDTHHPDVRVSAFLSAERLQLYLDLSGEPLFKRGWRNSAENRVAAPLKENLAAGLLALSGWDRTTPLLDPFCGSGTLVIEAAQMLCDCAPGLDRHFGIDQLRIHDGALFGTLHEQLRERARTGMQQAPRGLIRASDLDPNAVRLTAENLKTLEFPDGLVHLETADAADIRPDGAAAAPTSQPDSQGSHPDSQSSQPDPRGIIVANPPYNERVSIPIEHWRAIGATLRHHFGGWHVYLLTSDRGLPGQLGLRESRKTPLFNGAIECRLFEFTMRAR</sequence>
<protein>
    <submittedName>
        <fullName evidence="6">Class I SAM-dependent RNA methyltransferase</fullName>
    </submittedName>
</protein>
<dbReference type="SUPFAM" id="SSF53335">
    <property type="entry name" value="S-adenosyl-L-methionine-dependent methyltransferases"/>
    <property type="match status" value="1"/>
</dbReference>
<proteinExistence type="predicted"/>
<dbReference type="Gene3D" id="3.40.50.150">
    <property type="entry name" value="Vaccinia Virus protein VP39"/>
    <property type="match status" value="1"/>
</dbReference>
<dbReference type="Proteomes" id="UP000270261">
    <property type="component" value="Unassembled WGS sequence"/>
</dbReference>
<dbReference type="InterPro" id="IPR004114">
    <property type="entry name" value="THUMP_dom"/>
</dbReference>
<dbReference type="Gene3D" id="3.30.2130.30">
    <property type="match status" value="1"/>
</dbReference>
<evidence type="ECO:0000256" key="4">
    <source>
        <dbReference type="SAM" id="MobiDB-lite"/>
    </source>
</evidence>
<name>A0A426FSM2_9BURK</name>
<evidence type="ECO:0000256" key="2">
    <source>
        <dbReference type="ARBA" id="ARBA00022679"/>
    </source>
</evidence>
<feature type="region of interest" description="Disordered" evidence="4">
    <location>
        <begin position="1"/>
        <end position="55"/>
    </location>
</feature>
<dbReference type="OrthoDB" id="9809404at2"/>
<keyword evidence="1 6" id="KW-0489">Methyltransferase</keyword>
<feature type="domain" description="THUMP" evidence="5">
    <location>
        <begin position="104"/>
        <end position="215"/>
    </location>
</feature>
<dbReference type="PANTHER" id="PTHR47313:SF1">
    <property type="entry name" value="RIBOSOMAL RNA LARGE SUBUNIT METHYLTRANSFERASE K_L"/>
    <property type="match status" value="1"/>
</dbReference>
<evidence type="ECO:0000313" key="7">
    <source>
        <dbReference type="Proteomes" id="UP000270261"/>
    </source>
</evidence>
<dbReference type="GO" id="GO:0070043">
    <property type="term" value="F:rRNA (guanine-N7-)-methyltransferase activity"/>
    <property type="evidence" value="ECO:0007669"/>
    <property type="project" value="TreeGrafter"/>
</dbReference>
<gene>
    <name evidence="6" type="ORF">EHV23_05590</name>
</gene>
<keyword evidence="7" id="KW-1185">Reference proteome</keyword>
<evidence type="ECO:0000256" key="1">
    <source>
        <dbReference type="ARBA" id="ARBA00022603"/>
    </source>
</evidence>
<dbReference type="PROSITE" id="PS00092">
    <property type="entry name" value="N6_MTASE"/>
    <property type="match status" value="1"/>
</dbReference>
<dbReference type="PANTHER" id="PTHR47313">
    <property type="entry name" value="RIBOSOMAL RNA LARGE SUBUNIT METHYLTRANSFERASE K/L"/>
    <property type="match status" value="1"/>
</dbReference>
<dbReference type="SMART" id="SM00981">
    <property type="entry name" value="THUMP"/>
    <property type="match status" value="1"/>
</dbReference>
<feature type="compositionally biased region" description="Low complexity" evidence="4">
    <location>
        <begin position="362"/>
        <end position="388"/>
    </location>
</feature>
<dbReference type="Pfam" id="PF22020">
    <property type="entry name" value="RlmL_1st"/>
    <property type="match status" value="1"/>
</dbReference>
<dbReference type="PROSITE" id="PS51165">
    <property type="entry name" value="THUMP"/>
    <property type="match status" value="1"/>
</dbReference>
<keyword evidence="3" id="KW-0694">RNA-binding</keyword>
<dbReference type="InterPro" id="IPR000241">
    <property type="entry name" value="RlmKL-like_Mtase"/>
</dbReference>
<dbReference type="AlphaFoldDB" id="A0A426FSM2"/>
<evidence type="ECO:0000259" key="5">
    <source>
        <dbReference type="PROSITE" id="PS51165"/>
    </source>
</evidence>
<dbReference type="InterPro" id="IPR053943">
    <property type="entry name" value="RlmKL-like_Mtase_CS"/>
</dbReference>
<evidence type="ECO:0000313" key="6">
    <source>
        <dbReference type="EMBL" id="RRN45630.1"/>
    </source>
</evidence>
<comment type="caution">
    <text evidence="6">The sequence shown here is derived from an EMBL/GenBank/DDBJ whole genome shotgun (WGS) entry which is preliminary data.</text>
</comment>
<dbReference type="EMBL" id="RRUE01000001">
    <property type="protein sequence ID" value="RRN45630.1"/>
    <property type="molecule type" value="Genomic_DNA"/>
</dbReference>
<dbReference type="InterPro" id="IPR002052">
    <property type="entry name" value="DNA_methylase_N6_adenine_CS"/>
</dbReference>
<dbReference type="Pfam" id="PF02926">
    <property type="entry name" value="THUMP"/>
    <property type="match status" value="1"/>
</dbReference>